<proteinExistence type="predicted"/>
<sequence>MADTQFLHESERAALTGFLGWQREGLIRTVVGLTDAEAATAPTASTLSLLGLLKHAATWEHRWFAVVMAGLPAADGWPEVRPEPPDVDLIVDQTDTVQFWVGRYREAITESDAIVAERELGSRCARADIIECNVRYVMFHMIEETARHAGHADIIRESIDGATGL</sequence>
<dbReference type="AlphaFoldDB" id="A0A849ADX9"/>
<dbReference type="InterPro" id="IPR034660">
    <property type="entry name" value="DinB/YfiT-like"/>
</dbReference>
<dbReference type="InterPro" id="IPR007061">
    <property type="entry name" value="MST-like"/>
</dbReference>
<comment type="caution">
    <text evidence="1">The sequence shown here is derived from an EMBL/GenBank/DDBJ whole genome shotgun (WGS) entry which is preliminary data.</text>
</comment>
<protein>
    <submittedName>
        <fullName evidence="1">DinB family protein</fullName>
    </submittedName>
</protein>
<organism evidence="1 2">
    <name type="scientific">Nakamurella aerolata</name>
    <dbReference type="NCBI Taxonomy" id="1656892"/>
    <lineage>
        <taxon>Bacteria</taxon>
        <taxon>Bacillati</taxon>
        <taxon>Actinomycetota</taxon>
        <taxon>Actinomycetes</taxon>
        <taxon>Nakamurellales</taxon>
        <taxon>Nakamurellaceae</taxon>
        <taxon>Nakamurella</taxon>
    </lineage>
</organism>
<dbReference type="EMBL" id="JABEND010000013">
    <property type="protein sequence ID" value="NNG37421.1"/>
    <property type="molecule type" value="Genomic_DNA"/>
</dbReference>
<dbReference type="RefSeq" id="WP_171201118.1">
    <property type="nucleotide sequence ID" value="NZ_JABEND010000013.1"/>
</dbReference>
<dbReference type="Proteomes" id="UP000562984">
    <property type="component" value="Unassembled WGS sequence"/>
</dbReference>
<dbReference type="Pfam" id="PF04978">
    <property type="entry name" value="MST"/>
    <property type="match status" value="1"/>
</dbReference>
<keyword evidence="2" id="KW-1185">Reference proteome</keyword>
<dbReference type="Gene3D" id="1.20.120.450">
    <property type="entry name" value="dinb family like domain"/>
    <property type="match status" value="1"/>
</dbReference>
<dbReference type="SUPFAM" id="SSF109854">
    <property type="entry name" value="DinB/YfiT-like putative metalloenzymes"/>
    <property type="match status" value="1"/>
</dbReference>
<name>A0A849ADX9_9ACTN</name>
<evidence type="ECO:0000313" key="2">
    <source>
        <dbReference type="Proteomes" id="UP000562984"/>
    </source>
</evidence>
<reference evidence="1 2" key="1">
    <citation type="submission" date="2020-05" db="EMBL/GenBank/DDBJ databases">
        <title>Nakamurella sp. DB0629 isolated from air conditioner.</title>
        <authorList>
            <person name="Kim D.H."/>
            <person name="Kim D.-U."/>
        </authorList>
    </citation>
    <scope>NUCLEOTIDE SEQUENCE [LARGE SCALE GENOMIC DNA]</scope>
    <source>
        <strain evidence="1 2">DB0629</strain>
    </source>
</reference>
<gene>
    <name evidence="1" type="ORF">HKD39_17275</name>
</gene>
<accession>A0A849ADX9</accession>
<evidence type="ECO:0000313" key="1">
    <source>
        <dbReference type="EMBL" id="NNG37421.1"/>
    </source>
</evidence>